<dbReference type="AlphaFoldDB" id="X1I9Z4"/>
<gene>
    <name evidence="1" type="ORF">S03H2_40161</name>
</gene>
<organism evidence="1">
    <name type="scientific">marine sediment metagenome</name>
    <dbReference type="NCBI Taxonomy" id="412755"/>
    <lineage>
        <taxon>unclassified sequences</taxon>
        <taxon>metagenomes</taxon>
        <taxon>ecological metagenomes</taxon>
    </lineage>
</organism>
<comment type="caution">
    <text evidence="1">The sequence shown here is derived from an EMBL/GenBank/DDBJ whole genome shotgun (WGS) entry which is preliminary data.</text>
</comment>
<dbReference type="EMBL" id="BARU01024882">
    <property type="protein sequence ID" value="GAH54408.1"/>
    <property type="molecule type" value="Genomic_DNA"/>
</dbReference>
<proteinExistence type="predicted"/>
<name>X1I9Z4_9ZZZZ</name>
<reference evidence="1" key="1">
    <citation type="journal article" date="2014" name="Front. Microbiol.">
        <title>High frequency of phylogenetically diverse reductive dehalogenase-homologous genes in deep subseafloor sedimentary metagenomes.</title>
        <authorList>
            <person name="Kawai M."/>
            <person name="Futagami T."/>
            <person name="Toyoda A."/>
            <person name="Takaki Y."/>
            <person name="Nishi S."/>
            <person name="Hori S."/>
            <person name="Arai W."/>
            <person name="Tsubouchi T."/>
            <person name="Morono Y."/>
            <person name="Uchiyama I."/>
            <person name="Ito T."/>
            <person name="Fujiyama A."/>
            <person name="Inagaki F."/>
            <person name="Takami H."/>
        </authorList>
    </citation>
    <scope>NUCLEOTIDE SEQUENCE</scope>
    <source>
        <strain evidence="1">Expedition CK06-06</strain>
    </source>
</reference>
<accession>X1I9Z4</accession>
<protein>
    <submittedName>
        <fullName evidence="1">Uncharacterized protein</fullName>
    </submittedName>
</protein>
<sequence length="105" mass="12346">MTNPVLKKAGQVPISDFIRYHLRVALYAAVAELNGDEDLARRLHTETKLRLISMTDEELWELAKQTSFHKRVELVYKGYKQKIEELKTTPNEWMKDLMLERTLAE</sequence>
<evidence type="ECO:0000313" key="1">
    <source>
        <dbReference type="EMBL" id="GAH54408.1"/>
    </source>
</evidence>